<proteinExistence type="predicted"/>
<evidence type="ECO:0000313" key="2">
    <source>
        <dbReference type="Proteomes" id="UP001162834"/>
    </source>
</evidence>
<dbReference type="Proteomes" id="UP001162834">
    <property type="component" value="Chromosome"/>
</dbReference>
<keyword evidence="2" id="KW-1185">Reference proteome</keyword>
<name>A0A9E7BZC5_9ACTN</name>
<evidence type="ECO:0000313" key="1">
    <source>
        <dbReference type="EMBL" id="UGS34424.1"/>
    </source>
</evidence>
<organism evidence="1 2">
    <name type="scientific">Capillimicrobium parvum</name>
    <dbReference type="NCBI Taxonomy" id="2884022"/>
    <lineage>
        <taxon>Bacteria</taxon>
        <taxon>Bacillati</taxon>
        <taxon>Actinomycetota</taxon>
        <taxon>Thermoleophilia</taxon>
        <taxon>Solirubrobacterales</taxon>
        <taxon>Capillimicrobiaceae</taxon>
        <taxon>Capillimicrobium</taxon>
    </lineage>
</organism>
<protein>
    <submittedName>
        <fullName evidence="1">Uncharacterized protein</fullName>
    </submittedName>
</protein>
<reference evidence="1" key="1">
    <citation type="journal article" date="2022" name="Int. J. Syst. Evol. Microbiol.">
        <title>Pseudomonas aegrilactucae sp. nov. and Pseudomonas morbosilactucae sp. nov., pathogens causing bacterial rot of lettuce in Japan.</title>
        <authorList>
            <person name="Sawada H."/>
            <person name="Fujikawa T."/>
            <person name="Satou M."/>
        </authorList>
    </citation>
    <scope>NUCLEOTIDE SEQUENCE</scope>
    <source>
        <strain evidence="1">0166_1</strain>
    </source>
</reference>
<gene>
    <name evidence="1" type="ORF">DSM104329_00802</name>
</gene>
<dbReference type="EMBL" id="CP087164">
    <property type="protein sequence ID" value="UGS34424.1"/>
    <property type="molecule type" value="Genomic_DNA"/>
</dbReference>
<sequence length="72" mass="7407">MKGDYGAGDAPSGAVYRSVGRTVISPEMGAALDAEVPSVMRAGVVGVRRLYVARGDGEHPEGVIGEFDLLCA</sequence>
<dbReference type="AlphaFoldDB" id="A0A9E7BZC5"/>
<dbReference type="KEGG" id="sbae:DSM104329_00802"/>
<accession>A0A9E7BZC5</accession>